<feature type="region of interest" description="Disordered" evidence="1">
    <location>
        <begin position="1"/>
        <end position="66"/>
    </location>
</feature>
<reference evidence="4" key="1">
    <citation type="submission" date="2019-12" db="EMBL/GenBank/DDBJ databases">
        <title>Complete and draft genome sequences of new strains and members of some known species of the genus Rathayibacter isolated from plants.</title>
        <authorList>
            <person name="Tarlachkov S.V."/>
            <person name="Starodumova I.P."/>
            <person name="Dorofeeva L.V."/>
            <person name="Prisyazhnaya N.V."/>
            <person name="Leyn S."/>
            <person name="Zlamal J."/>
            <person name="Elan M."/>
            <person name="Osterman A.L."/>
            <person name="Nadler S."/>
            <person name="Subbotin S.A."/>
            <person name="Evtushenko L.I."/>
        </authorList>
    </citation>
    <scope>NUCLEOTIDE SEQUENCE [LARGE SCALE GENOMIC DNA]</scope>
    <source>
        <strain evidence="4">VKM Ac-2761</strain>
    </source>
</reference>
<dbReference type="KEGG" id="rte:GSU10_12935"/>
<sequence length="195" mass="21218">MRRPRRPRGRPRRRSTRLRHRPAQEDRPRRPPPARRSAHPSGPDRRTPADTSHPRGAPVVNERNPKNARSLGELVGDLPGLVIELVKAEVASLKNELAGKAKSAGLAVGLFAVAAFFLITGWATLVAFAIIGIASWLPAWLSALIVTVFFLLVAVVLALIGVRTIKKAVPPVPQESIESIKKDIQAFKGVGSYDN</sequence>
<evidence type="ECO:0000313" key="4">
    <source>
        <dbReference type="Proteomes" id="UP000465031"/>
    </source>
</evidence>
<evidence type="ECO:0000256" key="1">
    <source>
        <dbReference type="SAM" id="MobiDB-lite"/>
    </source>
</evidence>
<evidence type="ECO:0000256" key="2">
    <source>
        <dbReference type="SAM" id="Phobius"/>
    </source>
</evidence>
<feature type="compositionally biased region" description="Basic residues" evidence="1">
    <location>
        <begin position="1"/>
        <end position="21"/>
    </location>
</feature>
<feature type="transmembrane region" description="Helical" evidence="2">
    <location>
        <begin position="139"/>
        <end position="160"/>
    </location>
</feature>
<keyword evidence="2" id="KW-0812">Transmembrane</keyword>
<proteinExistence type="predicted"/>
<dbReference type="Pfam" id="PF07332">
    <property type="entry name" value="Phage_holin_3_6"/>
    <property type="match status" value="1"/>
</dbReference>
<feature type="transmembrane region" description="Helical" evidence="2">
    <location>
        <begin position="104"/>
        <end position="133"/>
    </location>
</feature>
<dbReference type="Proteomes" id="UP000465031">
    <property type="component" value="Chromosome"/>
</dbReference>
<accession>A0AAE6RLM4</accession>
<keyword evidence="2" id="KW-1133">Transmembrane helix</keyword>
<gene>
    <name evidence="3" type="ORF">GSU10_12935</name>
</gene>
<dbReference type="EMBL" id="CP047186">
    <property type="protein sequence ID" value="QHC56447.1"/>
    <property type="molecule type" value="Genomic_DNA"/>
</dbReference>
<evidence type="ECO:0000313" key="3">
    <source>
        <dbReference type="EMBL" id="QHC56447.1"/>
    </source>
</evidence>
<name>A0AAE6RLM4_9MICO</name>
<organism evidence="3 4">
    <name type="scientific">Rathayibacter tanaceti</name>
    <dbReference type="NCBI Taxonomy" id="1671680"/>
    <lineage>
        <taxon>Bacteria</taxon>
        <taxon>Bacillati</taxon>
        <taxon>Actinomycetota</taxon>
        <taxon>Actinomycetes</taxon>
        <taxon>Micrococcales</taxon>
        <taxon>Microbacteriaceae</taxon>
        <taxon>Rathayibacter</taxon>
    </lineage>
</organism>
<keyword evidence="2" id="KW-0472">Membrane</keyword>
<protein>
    <submittedName>
        <fullName evidence="3">Phage holin family protein</fullName>
    </submittedName>
</protein>
<dbReference type="AlphaFoldDB" id="A0AAE6RLM4"/>
<dbReference type="InterPro" id="IPR009937">
    <property type="entry name" value="Phage_holin_3_6"/>
</dbReference>